<dbReference type="SUPFAM" id="SSF55073">
    <property type="entry name" value="Nucleotide cyclase"/>
    <property type="match status" value="1"/>
</dbReference>
<evidence type="ECO:0000256" key="6">
    <source>
        <dbReference type="ARBA" id="ARBA00022741"/>
    </source>
</evidence>
<dbReference type="PANTHER" id="PTHR45138:SF9">
    <property type="entry name" value="DIGUANYLATE CYCLASE DGCM-RELATED"/>
    <property type="match status" value="1"/>
</dbReference>
<evidence type="ECO:0000256" key="1">
    <source>
        <dbReference type="ARBA" id="ARBA00001946"/>
    </source>
</evidence>
<dbReference type="Gene3D" id="3.30.450.20">
    <property type="entry name" value="PAS domain"/>
    <property type="match status" value="4"/>
</dbReference>
<dbReference type="InterPro" id="IPR035965">
    <property type="entry name" value="PAS-like_dom_sf"/>
</dbReference>
<dbReference type="AlphaFoldDB" id="A0A9J6ZX08"/>
<dbReference type="SMART" id="SM00086">
    <property type="entry name" value="PAC"/>
    <property type="match status" value="2"/>
</dbReference>
<dbReference type="PROSITE" id="PS50113">
    <property type="entry name" value="PAC"/>
    <property type="match status" value="2"/>
</dbReference>
<dbReference type="GO" id="GO:1902201">
    <property type="term" value="P:negative regulation of bacterial-type flagellum-dependent cell motility"/>
    <property type="evidence" value="ECO:0007669"/>
    <property type="project" value="TreeGrafter"/>
</dbReference>
<dbReference type="NCBIfam" id="TIGR00254">
    <property type="entry name" value="GGDEF"/>
    <property type="match status" value="1"/>
</dbReference>
<dbReference type="InterPro" id="IPR000160">
    <property type="entry name" value="GGDEF_dom"/>
</dbReference>
<dbReference type="EC" id="2.7.7.65" evidence="3"/>
<evidence type="ECO:0000256" key="4">
    <source>
        <dbReference type="ARBA" id="ARBA00022553"/>
    </source>
</evidence>
<dbReference type="SUPFAM" id="SSF103190">
    <property type="entry name" value="Sensory domain-like"/>
    <property type="match status" value="2"/>
</dbReference>
<dbReference type="KEGG" id="eps:L0Y14_14715"/>
<dbReference type="EMBL" id="CP090569">
    <property type="protein sequence ID" value="USF87355.1"/>
    <property type="molecule type" value="Genomic_DNA"/>
</dbReference>
<dbReference type="InterPro" id="IPR029151">
    <property type="entry name" value="Sensor-like_sf"/>
</dbReference>
<feature type="domain" description="GGDEF" evidence="13">
    <location>
        <begin position="661"/>
        <end position="789"/>
    </location>
</feature>
<evidence type="ECO:0000256" key="8">
    <source>
        <dbReference type="ARBA" id="ARBA00022840"/>
    </source>
</evidence>
<sequence length="789" mass="90091">MTPNSAMQPNHRLTHHLLLILLGLMLLASLIHWGLRAQVQERVEQKLYDQSVTLLRQLNQQLQTDLKEVRSDLLYLTDQARQNGLTQPQPSDQAIARTSIAFKAFSKYKRRYDQVRFLDAEGMERVRVNANQGQPTIVPTDQLQSKAHRYYFTETIGLPSGAIYTSPFDLNVEHGEVELPLKPMLRLASPVSDAQSNKRGIVILNYLGRHLLNDFLALTRDYPGRTYLLNSEGRYLLSPNKLQEWNFMFPDSPQVGFAQDHPLIWSQITQRGIASSRTAEGRFVHLRMRLPNSQSSLSSGCQNCEFVLILQIPESLLETQIDQEMAHQYPLLGLFFLILGAVLIFLTFNREKRRLSELQIQHLNQEIADERDLFIGGPTVVIHWRNEFGWPIDYISSNVEPLLGYTAEEFQSGELSLSSIVAPSYLQQLIQENEAAQTDSRSWFERKPYQLVSADGRRLWIQDTTSVIRDSAGHITHFYAYISDISPLKQAEEKLQRSHHYIQNVVDTIADPTLVINIDTYRLEIANSAARQTYCGGASIDAEMTCHRLSHKREVPCSGEHDPCPIELIRKTKAPARVIHKHFDSHGKVIYAEVSATPIFDDTGERVVQIIESHRDITHHVEMEQQLTQLAATDRLTQVFNRMKFDDELVEQIEWAKQQQSALGLIMFDIDHFKRINDNHGHDVGDRVLQEAVAVVQKRIRKSDVLARWGGEEFMIITPLADLAVVETVAEDLRKAIAQHQFPQVGRITASFGASMLHPDDDARALIKRVDQALYRSKREGRNRTTVSP</sequence>
<evidence type="ECO:0000259" key="13">
    <source>
        <dbReference type="PROSITE" id="PS50887"/>
    </source>
</evidence>
<proteinExistence type="predicted"/>
<dbReference type="Pfam" id="PF21623">
    <property type="entry name" value="HK_sensor_dom_bact"/>
    <property type="match status" value="1"/>
</dbReference>
<dbReference type="InterPro" id="IPR029787">
    <property type="entry name" value="Nucleotide_cyclase"/>
</dbReference>
<gene>
    <name evidence="14" type="ORF">L0Y14_14715</name>
</gene>
<accession>A0A9J6ZX08</accession>
<keyword evidence="11" id="KW-1133">Transmembrane helix</keyword>
<dbReference type="RefSeq" id="WP_251859223.1">
    <property type="nucleotide sequence ID" value="NZ_CP090569.1"/>
</dbReference>
<dbReference type="Proteomes" id="UP001056649">
    <property type="component" value="Chromosome"/>
</dbReference>
<keyword evidence="8" id="KW-0067">ATP-binding</keyword>
<dbReference type="InterPro" id="IPR000014">
    <property type="entry name" value="PAS"/>
</dbReference>
<feature type="transmembrane region" description="Helical" evidence="11">
    <location>
        <begin position="329"/>
        <end position="348"/>
    </location>
</feature>
<dbReference type="GO" id="GO:0005886">
    <property type="term" value="C:plasma membrane"/>
    <property type="evidence" value="ECO:0007669"/>
    <property type="project" value="TreeGrafter"/>
</dbReference>
<dbReference type="InterPro" id="IPR001610">
    <property type="entry name" value="PAC"/>
</dbReference>
<dbReference type="SUPFAM" id="SSF55785">
    <property type="entry name" value="PYP-like sensor domain (PAS domain)"/>
    <property type="match status" value="2"/>
</dbReference>
<protein>
    <recommendedName>
        <fullName evidence="3">diguanylate cyclase</fullName>
        <ecNumber evidence="3">2.7.7.65</ecNumber>
    </recommendedName>
</protein>
<dbReference type="PROSITE" id="PS50887">
    <property type="entry name" value="GGDEF"/>
    <property type="match status" value="1"/>
</dbReference>
<evidence type="ECO:0000256" key="11">
    <source>
        <dbReference type="SAM" id="Phobius"/>
    </source>
</evidence>
<evidence type="ECO:0000259" key="12">
    <source>
        <dbReference type="PROSITE" id="PS50113"/>
    </source>
</evidence>
<name>A0A9J6ZX08_9GAMM</name>
<dbReference type="InterPro" id="IPR000700">
    <property type="entry name" value="PAS-assoc_C"/>
</dbReference>
<dbReference type="InterPro" id="IPR048760">
    <property type="entry name" value="VP0354-like_sensor_dom"/>
</dbReference>
<evidence type="ECO:0000256" key="7">
    <source>
        <dbReference type="ARBA" id="ARBA00022777"/>
    </source>
</evidence>
<keyword evidence="11" id="KW-0812">Transmembrane</keyword>
<keyword evidence="11" id="KW-0472">Membrane</keyword>
<keyword evidence="9" id="KW-0902">Two-component regulatory system</keyword>
<dbReference type="GO" id="GO:0005524">
    <property type="term" value="F:ATP binding"/>
    <property type="evidence" value="ECO:0007669"/>
    <property type="project" value="UniProtKB-KW"/>
</dbReference>
<dbReference type="PANTHER" id="PTHR45138">
    <property type="entry name" value="REGULATORY COMPONENTS OF SENSORY TRANSDUCTION SYSTEM"/>
    <property type="match status" value="1"/>
</dbReference>
<feature type="domain" description="PAC" evidence="12">
    <location>
        <begin position="572"/>
        <end position="629"/>
    </location>
</feature>
<evidence type="ECO:0000256" key="3">
    <source>
        <dbReference type="ARBA" id="ARBA00012528"/>
    </source>
</evidence>
<evidence type="ECO:0000313" key="15">
    <source>
        <dbReference type="Proteomes" id="UP001056649"/>
    </source>
</evidence>
<comment type="subcellular location">
    <subcellularLocation>
        <location evidence="2">Membrane</location>
    </subcellularLocation>
</comment>
<dbReference type="InterPro" id="IPR050469">
    <property type="entry name" value="Diguanylate_Cyclase"/>
</dbReference>
<keyword evidence="7" id="KW-0418">Kinase</keyword>
<evidence type="ECO:0000256" key="9">
    <source>
        <dbReference type="ARBA" id="ARBA00023012"/>
    </source>
</evidence>
<dbReference type="GO" id="GO:0000160">
    <property type="term" value="P:phosphorelay signal transduction system"/>
    <property type="evidence" value="ECO:0007669"/>
    <property type="project" value="UniProtKB-KW"/>
</dbReference>
<keyword evidence="4" id="KW-0597">Phosphoprotein</keyword>
<dbReference type="GO" id="GO:0016301">
    <property type="term" value="F:kinase activity"/>
    <property type="evidence" value="ECO:0007669"/>
    <property type="project" value="UniProtKB-KW"/>
</dbReference>
<keyword evidence="5 14" id="KW-0808">Transferase</keyword>
<dbReference type="GO" id="GO:0043709">
    <property type="term" value="P:cell adhesion involved in single-species biofilm formation"/>
    <property type="evidence" value="ECO:0007669"/>
    <property type="project" value="TreeGrafter"/>
</dbReference>
<evidence type="ECO:0000313" key="14">
    <source>
        <dbReference type="EMBL" id="USF87355.1"/>
    </source>
</evidence>
<dbReference type="NCBIfam" id="TIGR00229">
    <property type="entry name" value="sensory_box"/>
    <property type="match status" value="1"/>
</dbReference>
<comment type="catalytic activity">
    <reaction evidence="10">
        <text>2 GTP = 3',3'-c-di-GMP + 2 diphosphate</text>
        <dbReference type="Rhea" id="RHEA:24898"/>
        <dbReference type="ChEBI" id="CHEBI:33019"/>
        <dbReference type="ChEBI" id="CHEBI:37565"/>
        <dbReference type="ChEBI" id="CHEBI:58805"/>
        <dbReference type="EC" id="2.7.7.65"/>
    </reaction>
</comment>
<dbReference type="Pfam" id="PF08447">
    <property type="entry name" value="PAS_3"/>
    <property type="match status" value="1"/>
</dbReference>
<dbReference type="Pfam" id="PF13426">
    <property type="entry name" value="PAS_9"/>
    <property type="match status" value="1"/>
</dbReference>
<evidence type="ECO:0000256" key="10">
    <source>
        <dbReference type="ARBA" id="ARBA00034247"/>
    </source>
</evidence>
<organism evidence="14 15">
    <name type="scientific">Candidatus Endoriftia persephonae</name>
    <dbReference type="NCBI Taxonomy" id="393765"/>
    <lineage>
        <taxon>Bacteria</taxon>
        <taxon>Pseudomonadati</taxon>
        <taxon>Pseudomonadota</taxon>
        <taxon>Gammaproteobacteria</taxon>
        <taxon>Chromatiales</taxon>
        <taxon>Sedimenticolaceae</taxon>
        <taxon>Candidatus Endoriftia</taxon>
    </lineage>
</organism>
<comment type="cofactor">
    <cofactor evidence="1">
        <name>Mg(2+)</name>
        <dbReference type="ChEBI" id="CHEBI:18420"/>
    </cofactor>
</comment>
<dbReference type="CDD" id="cd00130">
    <property type="entry name" value="PAS"/>
    <property type="match status" value="1"/>
</dbReference>
<evidence type="ECO:0000256" key="2">
    <source>
        <dbReference type="ARBA" id="ARBA00004370"/>
    </source>
</evidence>
<dbReference type="InterPro" id="IPR013655">
    <property type="entry name" value="PAS_fold_3"/>
</dbReference>
<keyword evidence="15" id="KW-1185">Reference proteome</keyword>
<evidence type="ECO:0000256" key="5">
    <source>
        <dbReference type="ARBA" id="ARBA00022679"/>
    </source>
</evidence>
<dbReference type="Gene3D" id="3.30.70.270">
    <property type="match status" value="1"/>
</dbReference>
<dbReference type="CDD" id="cd01949">
    <property type="entry name" value="GGDEF"/>
    <property type="match status" value="1"/>
</dbReference>
<dbReference type="GO" id="GO:0052621">
    <property type="term" value="F:diguanylate cyclase activity"/>
    <property type="evidence" value="ECO:0007669"/>
    <property type="project" value="UniProtKB-EC"/>
</dbReference>
<dbReference type="FunFam" id="3.30.70.270:FF:000001">
    <property type="entry name" value="Diguanylate cyclase domain protein"/>
    <property type="match status" value="1"/>
</dbReference>
<keyword evidence="6" id="KW-0547">Nucleotide-binding</keyword>
<feature type="domain" description="PAC" evidence="12">
    <location>
        <begin position="445"/>
        <end position="497"/>
    </location>
</feature>
<dbReference type="SMART" id="SM00267">
    <property type="entry name" value="GGDEF"/>
    <property type="match status" value="1"/>
</dbReference>
<reference evidence="14" key="1">
    <citation type="journal article" date="2022" name="Mol. Ecol. Resour.">
        <title>The complete and closed genome of the facultative generalist Candidatus Endoriftia persephone from deep-sea hydrothermal vents.</title>
        <authorList>
            <person name="de Oliveira A.L."/>
            <person name="Srivastava A."/>
            <person name="Espada-Hinojosa S."/>
            <person name="Bright M."/>
        </authorList>
    </citation>
    <scope>NUCLEOTIDE SEQUENCE</scope>
    <source>
        <strain evidence="14">Tica-EPR-9o50.N</strain>
    </source>
</reference>
<dbReference type="Pfam" id="PF00990">
    <property type="entry name" value="GGDEF"/>
    <property type="match status" value="1"/>
</dbReference>
<keyword evidence="14" id="KW-0548">Nucleotidyltransferase</keyword>
<dbReference type="InterPro" id="IPR043128">
    <property type="entry name" value="Rev_trsase/Diguanyl_cyclase"/>
</dbReference>